<comment type="caution">
    <text evidence="1">The sequence shown here is derived from an EMBL/GenBank/DDBJ whole genome shotgun (WGS) entry which is preliminary data.</text>
</comment>
<evidence type="ECO:0000313" key="1">
    <source>
        <dbReference type="EMBL" id="MBY5956653.1"/>
    </source>
</evidence>
<protein>
    <recommendedName>
        <fullName evidence="3">Lipoprotein</fullName>
    </recommendedName>
</protein>
<dbReference type="RefSeq" id="WP_222578177.1">
    <property type="nucleotide sequence ID" value="NZ_JAHVHU010000002.1"/>
</dbReference>
<evidence type="ECO:0000313" key="2">
    <source>
        <dbReference type="Proteomes" id="UP000753961"/>
    </source>
</evidence>
<gene>
    <name evidence="1" type="ORF">KUV50_00805</name>
</gene>
<organism evidence="1 2">
    <name type="scientific">Membranihabitans marinus</name>
    <dbReference type="NCBI Taxonomy" id="1227546"/>
    <lineage>
        <taxon>Bacteria</taxon>
        <taxon>Pseudomonadati</taxon>
        <taxon>Bacteroidota</taxon>
        <taxon>Saprospiria</taxon>
        <taxon>Saprospirales</taxon>
        <taxon>Saprospiraceae</taxon>
        <taxon>Membranihabitans</taxon>
    </lineage>
</organism>
<sequence>MLTIWPRDKMLSIRFFLILMLGGLLSCEEYKEGCMDASATNFQVSNQAPCCCEYPDLVFQTTLTDGEGTLSFADTFENAAGQRYVIRELKFLASNIQLSDSTGAVFVPGDTTGNYLVSPAILGVNVLDLNNAGANFLSDGTFDHLEFSVGPVEELRGKVPADFPRDHPLRDSTFYDFRAHSWNWVKVVLDVPGSEAGSLNLSIDDPRANVDISGSWTKTRGRDLVVNFRINITTLFDAMDFSLPEDVLLSKFKANLRASFEP</sequence>
<proteinExistence type="predicted"/>
<keyword evidence="2" id="KW-1185">Reference proteome</keyword>
<dbReference type="Proteomes" id="UP000753961">
    <property type="component" value="Unassembled WGS sequence"/>
</dbReference>
<name>A0A953L8K5_9BACT</name>
<accession>A0A953L8K5</accession>
<reference evidence="1" key="1">
    <citation type="submission" date="2021-06" db="EMBL/GenBank/DDBJ databases">
        <title>44 bacteria genomes isolated from Dapeng, Shenzhen.</title>
        <authorList>
            <person name="Zheng W."/>
            <person name="Yu S."/>
            <person name="Huang Y."/>
        </authorList>
    </citation>
    <scope>NUCLEOTIDE SEQUENCE</scope>
    <source>
        <strain evidence="1">DP5N28-2</strain>
    </source>
</reference>
<evidence type="ECO:0008006" key="3">
    <source>
        <dbReference type="Google" id="ProtNLM"/>
    </source>
</evidence>
<dbReference type="EMBL" id="JAHVHU010000002">
    <property type="protein sequence ID" value="MBY5956653.1"/>
    <property type="molecule type" value="Genomic_DNA"/>
</dbReference>
<dbReference type="PROSITE" id="PS51257">
    <property type="entry name" value="PROKAR_LIPOPROTEIN"/>
    <property type="match status" value="1"/>
</dbReference>
<dbReference type="AlphaFoldDB" id="A0A953L8K5"/>